<dbReference type="PROSITE" id="PS50011">
    <property type="entry name" value="PROTEIN_KINASE_DOM"/>
    <property type="match status" value="1"/>
</dbReference>
<dbReference type="PROSITE" id="PS00108">
    <property type="entry name" value="PROTEIN_KINASE_ST"/>
    <property type="match status" value="1"/>
</dbReference>
<dbReference type="InterPro" id="IPR011009">
    <property type="entry name" value="Kinase-like_dom_sf"/>
</dbReference>
<dbReference type="GO" id="GO:0004672">
    <property type="term" value="F:protein kinase activity"/>
    <property type="evidence" value="ECO:0007669"/>
    <property type="project" value="InterPro"/>
</dbReference>
<evidence type="ECO:0000313" key="5">
    <source>
        <dbReference type="EMBL" id="VFT98823.1"/>
    </source>
</evidence>
<feature type="domain" description="Protein kinase" evidence="1">
    <location>
        <begin position="1"/>
        <end position="227"/>
    </location>
</feature>
<evidence type="ECO:0000313" key="2">
    <source>
        <dbReference type="EMBL" id="KAF0686030.1"/>
    </source>
</evidence>
<accession>A0A485LLF6</accession>
<evidence type="ECO:0000313" key="6">
    <source>
        <dbReference type="Proteomes" id="UP000332933"/>
    </source>
</evidence>
<gene>
    <name evidence="5" type="primary">Aste57867_22156</name>
    <name evidence="4" type="synonym">Aste57867_4857</name>
    <name evidence="3" type="ORF">As57867_004844</name>
    <name evidence="2" type="ORF">As57867_022087</name>
    <name evidence="5" type="ORF">ASTE57867_22156</name>
    <name evidence="4" type="ORF">ASTE57867_4857</name>
</gene>
<dbReference type="Proteomes" id="UP000332933">
    <property type="component" value="Unassembled WGS sequence"/>
</dbReference>
<dbReference type="Pfam" id="PF00069">
    <property type="entry name" value="Pkinase"/>
    <property type="match status" value="1"/>
</dbReference>
<keyword evidence="6" id="KW-1185">Reference proteome</keyword>
<reference evidence="5 6" key="1">
    <citation type="submission" date="2019-03" db="EMBL/GenBank/DDBJ databases">
        <authorList>
            <person name="Gaulin E."/>
            <person name="Dumas B."/>
        </authorList>
    </citation>
    <scope>NUCLEOTIDE SEQUENCE [LARGE SCALE GENOMIC DNA]</scope>
    <source>
        <strain evidence="5">CBS 568.67</strain>
    </source>
</reference>
<evidence type="ECO:0000313" key="4">
    <source>
        <dbReference type="EMBL" id="VFT81950.1"/>
    </source>
</evidence>
<protein>
    <submittedName>
        <fullName evidence="5">Aste57867_22156 protein</fullName>
    </submittedName>
    <submittedName>
        <fullName evidence="4">Aste57867_4857 protein</fullName>
    </submittedName>
</protein>
<dbReference type="AlphaFoldDB" id="A0A485LLF6"/>
<evidence type="ECO:0000259" key="1">
    <source>
        <dbReference type="PROSITE" id="PS50011"/>
    </source>
</evidence>
<dbReference type="EMBL" id="VJMH01007018">
    <property type="protein sequence ID" value="KAF0686030.1"/>
    <property type="molecule type" value="Genomic_DNA"/>
</dbReference>
<dbReference type="EMBL" id="VJMH01001304">
    <property type="protein sequence ID" value="KAF0712354.1"/>
    <property type="molecule type" value="Genomic_DNA"/>
</dbReference>
<dbReference type="InterPro" id="IPR000719">
    <property type="entry name" value="Prot_kinase_dom"/>
</dbReference>
<dbReference type="OrthoDB" id="193931at2759"/>
<dbReference type="Gene3D" id="1.10.510.10">
    <property type="entry name" value="Transferase(Phosphotransferase) domain 1"/>
    <property type="match status" value="1"/>
</dbReference>
<dbReference type="PANTHER" id="PTHR24347">
    <property type="entry name" value="SERINE/THREONINE-PROTEIN KINASE"/>
    <property type="match status" value="1"/>
</dbReference>
<dbReference type="GO" id="GO:0005524">
    <property type="term" value="F:ATP binding"/>
    <property type="evidence" value="ECO:0007669"/>
    <property type="project" value="InterPro"/>
</dbReference>
<dbReference type="EMBL" id="CAADRA010001304">
    <property type="protein sequence ID" value="VFT81950.1"/>
    <property type="molecule type" value="Genomic_DNA"/>
</dbReference>
<dbReference type="SUPFAM" id="SSF56112">
    <property type="entry name" value="Protein kinase-like (PK-like)"/>
    <property type="match status" value="1"/>
</dbReference>
<proteinExistence type="predicted"/>
<reference evidence="2" key="2">
    <citation type="submission" date="2019-06" db="EMBL/GenBank/DDBJ databases">
        <title>Genomics analysis of Aphanomyces spp. identifies a new class of oomycete effector associated with host adaptation.</title>
        <authorList>
            <person name="Gaulin E."/>
        </authorList>
    </citation>
    <scope>NUCLEOTIDE SEQUENCE</scope>
    <source>
        <strain evidence="2">CBS 578.67</strain>
    </source>
</reference>
<dbReference type="EMBL" id="CAADRA010007044">
    <property type="protein sequence ID" value="VFT98823.1"/>
    <property type="molecule type" value="Genomic_DNA"/>
</dbReference>
<dbReference type="InterPro" id="IPR008271">
    <property type="entry name" value="Ser/Thr_kinase_AS"/>
</dbReference>
<evidence type="ECO:0000313" key="3">
    <source>
        <dbReference type="EMBL" id="KAF0712354.1"/>
    </source>
</evidence>
<dbReference type="SMART" id="SM00220">
    <property type="entry name" value="S_TKc"/>
    <property type="match status" value="1"/>
</dbReference>
<organism evidence="5 6">
    <name type="scientific">Aphanomyces stellatus</name>
    <dbReference type="NCBI Taxonomy" id="120398"/>
    <lineage>
        <taxon>Eukaryota</taxon>
        <taxon>Sar</taxon>
        <taxon>Stramenopiles</taxon>
        <taxon>Oomycota</taxon>
        <taxon>Saprolegniomycetes</taxon>
        <taxon>Saprolegniales</taxon>
        <taxon>Verrucalvaceae</taxon>
        <taxon>Aphanomyces</taxon>
    </lineage>
</organism>
<name>A0A485LLF6_9STRA</name>
<sequence length="284" mass="31931">MCLFLGQVAFHELTSVLLRQVHIGWCPGRGCKETGNMFAVKIFKKDALSAQDEKDIHSESYYTEKEARDLVKTLLLAIKYCHDQDIVHRDLKPENILMTDKENNSAIKIADFGFAKEDTNGLTTTCGSPEYVAPEIISRSDSKETYGKPVDIWSIGVITYVLLAGYTPFHDDNQSVLFDNICNGRFYFYSPDWDEISEDAKEFVSLALTIDPLKRPSARDLLNDPWITQDNVSMHQLSGVVEKLPMLNSTQRKFKAAVQATILVNKLRNRNSVDATGDAKSAVV</sequence>